<dbReference type="Pfam" id="PF00534">
    <property type="entry name" value="Glycos_transf_1"/>
    <property type="match status" value="1"/>
</dbReference>
<dbReference type="CDD" id="cd03811">
    <property type="entry name" value="GT4_GT28_WabH-like"/>
    <property type="match status" value="1"/>
</dbReference>
<sequence length="352" mass="40321">MKIVHVIFSLKTGGAETMLVDVLNEQIKSSSVELIIVNNIYDLTLIKCIDKRVKISFINREPKSLNILKLLKLNYLIFQINPTVIHCHNHNLAPLIKFTGTSKICLTVHSLNMPLKHFTKYNQVFAISDAVRKDILSRSGINVKVVYNGIDFEKVEYKENINSYSPLFSILQVSRLDYKLKGQDVLLRALAILIHDKGIKYIKLDLIGESNNNSDKIYLENLVHELDIKDYVNFLGLKRRDYVYLNLKSYSLLVQPSIYEGFGLTIVEAIAAKIPVLVSDIEGPMEVIGGGKFGEYFEKANHYDCASKIEKLIMDYSNQHRLDKINRSFEFAFNTFNIKNTANNYLKEYALL</sequence>
<dbReference type="GO" id="GO:0016757">
    <property type="term" value="F:glycosyltransferase activity"/>
    <property type="evidence" value="ECO:0007669"/>
    <property type="project" value="InterPro"/>
</dbReference>
<keyword evidence="1 4" id="KW-0808">Transferase</keyword>
<dbReference type="Pfam" id="PF13439">
    <property type="entry name" value="Glyco_transf_4"/>
    <property type="match status" value="1"/>
</dbReference>
<name>A0A7G7G595_9BACT</name>
<dbReference type="SUPFAM" id="SSF53756">
    <property type="entry name" value="UDP-Glycosyltransferase/glycogen phosphorylase"/>
    <property type="match status" value="1"/>
</dbReference>
<dbReference type="Gene3D" id="3.40.50.2000">
    <property type="entry name" value="Glycogen Phosphorylase B"/>
    <property type="match status" value="2"/>
</dbReference>
<gene>
    <name evidence="4" type="ORF">HUW51_06135</name>
</gene>
<keyword evidence="5" id="KW-1185">Reference proteome</keyword>
<protein>
    <submittedName>
        <fullName evidence="4">Glycosyltransferase</fullName>
    </submittedName>
</protein>
<proteinExistence type="predicted"/>
<dbReference type="InterPro" id="IPR001296">
    <property type="entry name" value="Glyco_trans_1"/>
</dbReference>
<dbReference type="PANTHER" id="PTHR46401">
    <property type="entry name" value="GLYCOSYLTRANSFERASE WBBK-RELATED"/>
    <property type="match status" value="1"/>
</dbReference>
<feature type="domain" description="Glycosyl transferase family 1" evidence="2">
    <location>
        <begin position="157"/>
        <end position="327"/>
    </location>
</feature>
<evidence type="ECO:0000256" key="1">
    <source>
        <dbReference type="ARBA" id="ARBA00022679"/>
    </source>
</evidence>
<dbReference type="RefSeq" id="WP_185273109.1">
    <property type="nucleotide sequence ID" value="NZ_CP055156.1"/>
</dbReference>
<feature type="domain" description="Glycosyltransferase subfamily 4-like N-terminal" evidence="3">
    <location>
        <begin position="13"/>
        <end position="153"/>
    </location>
</feature>
<dbReference type="AlphaFoldDB" id="A0A7G7G595"/>
<dbReference type="PANTHER" id="PTHR46401:SF2">
    <property type="entry name" value="GLYCOSYLTRANSFERASE WBBK-RELATED"/>
    <property type="match status" value="1"/>
</dbReference>
<accession>A0A7G7G595</accession>
<evidence type="ECO:0000313" key="5">
    <source>
        <dbReference type="Proteomes" id="UP000515237"/>
    </source>
</evidence>
<dbReference type="Proteomes" id="UP000515237">
    <property type="component" value="Chromosome"/>
</dbReference>
<dbReference type="KEGG" id="aswu:HUW51_06135"/>
<evidence type="ECO:0000259" key="3">
    <source>
        <dbReference type="Pfam" id="PF13439"/>
    </source>
</evidence>
<evidence type="ECO:0000259" key="2">
    <source>
        <dbReference type="Pfam" id="PF00534"/>
    </source>
</evidence>
<evidence type="ECO:0000313" key="4">
    <source>
        <dbReference type="EMBL" id="QNF32329.1"/>
    </source>
</evidence>
<dbReference type="InterPro" id="IPR028098">
    <property type="entry name" value="Glyco_trans_4-like_N"/>
</dbReference>
<dbReference type="EMBL" id="CP055156">
    <property type="protein sequence ID" value="QNF32329.1"/>
    <property type="molecule type" value="Genomic_DNA"/>
</dbReference>
<reference evidence="4 5" key="1">
    <citation type="journal article" date="2018" name="Int. J. Syst. Evol. Microbiol.">
        <title>Adhaeribacter swui sp. nov., isolated from wet mud.</title>
        <authorList>
            <person name="Kim D.U."/>
            <person name="Kim K.W."/>
            <person name="Kang M.S."/>
            <person name="Kim J.Y."/>
            <person name="Jang J.H."/>
            <person name="Kim M.K."/>
        </authorList>
    </citation>
    <scope>NUCLEOTIDE SEQUENCE [LARGE SCALE GENOMIC DNA]</scope>
    <source>
        <strain evidence="4 5">KCTC 52873</strain>
    </source>
</reference>
<organism evidence="4 5">
    <name type="scientific">Adhaeribacter swui</name>
    <dbReference type="NCBI Taxonomy" id="2086471"/>
    <lineage>
        <taxon>Bacteria</taxon>
        <taxon>Pseudomonadati</taxon>
        <taxon>Bacteroidota</taxon>
        <taxon>Cytophagia</taxon>
        <taxon>Cytophagales</taxon>
        <taxon>Hymenobacteraceae</taxon>
        <taxon>Adhaeribacter</taxon>
    </lineage>
</organism>